<reference evidence="2 3" key="1">
    <citation type="journal article" date="2021" name="BMC Biol.">
        <title>Horizontally acquired antibacterial genes associated with adaptive radiation of ladybird beetles.</title>
        <authorList>
            <person name="Li H.S."/>
            <person name="Tang X.F."/>
            <person name="Huang Y.H."/>
            <person name="Xu Z.Y."/>
            <person name="Chen M.L."/>
            <person name="Du X.Y."/>
            <person name="Qiu B.Y."/>
            <person name="Chen P.T."/>
            <person name="Zhang W."/>
            <person name="Slipinski A."/>
            <person name="Escalona H.E."/>
            <person name="Waterhouse R.M."/>
            <person name="Zwick A."/>
            <person name="Pang H."/>
        </authorList>
    </citation>
    <scope>NUCLEOTIDE SEQUENCE [LARGE SCALE GENOMIC DNA]</scope>
    <source>
        <strain evidence="2">SYSU2018</strain>
    </source>
</reference>
<gene>
    <name evidence="2" type="ORF">HHI36_004369</name>
</gene>
<sequence length="302" mass="34925">MLNQKLHKHSQIRFEGVRNFYFKVNEEKNIFLGILHILPLDVLSEFIKDDDYDYDKILRSPKYDVLLYFHGNGQNRFESVGTYKILRKFFNIIACDYRGYADSTMAELTEHGIVEDSVALYKIIRNITQSRIFIWGHSIGTGVALQTAAVLKTQNIIPTGIMLEAPFTSVTDVMKEHALVKIYSWLPWFKFTIIQPMIDNGFEFDSQTYIVDVDCPIMIIHAKDDEIIPYSIATKLYNIAVSNRNFTYQGEVTYHLLDAVGYGHEWIFEEPALPQYVSDFVEHAVEFERNVTNKINPAGKVN</sequence>
<dbReference type="EMBL" id="JABFTP020000144">
    <property type="protein sequence ID" value="KAL3281150.1"/>
    <property type="molecule type" value="Genomic_DNA"/>
</dbReference>
<proteinExistence type="predicted"/>
<dbReference type="PANTHER" id="PTHR12277">
    <property type="entry name" value="ALPHA/BETA HYDROLASE DOMAIN-CONTAINING PROTEIN"/>
    <property type="match status" value="1"/>
</dbReference>
<evidence type="ECO:0000313" key="3">
    <source>
        <dbReference type="Proteomes" id="UP001516400"/>
    </source>
</evidence>
<dbReference type="InterPro" id="IPR000073">
    <property type="entry name" value="AB_hydrolase_1"/>
</dbReference>
<feature type="domain" description="AB hydrolase-1" evidence="1">
    <location>
        <begin position="65"/>
        <end position="169"/>
    </location>
</feature>
<accession>A0ABD2NSL6</accession>
<protein>
    <recommendedName>
        <fullName evidence="1">AB hydrolase-1 domain-containing protein</fullName>
    </recommendedName>
</protein>
<evidence type="ECO:0000313" key="2">
    <source>
        <dbReference type="EMBL" id="KAL3281150.1"/>
    </source>
</evidence>
<dbReference type="PANTHER" id="PTHR12277:SF194">
    <property type="entry name" value="FI04476P"/>
    <property type="match status" value="1"/>
</dbReference>
<keyword evidence="3" id="KW-1185">Reference proteome</keyword>
<dbReference type="AlphaFoldDB" id="A0ABD2NSL6"/>
<evidence type="ECO:0000259" key="1">
    <source>
        <dbReference type="Pfam" id="PF00561"/>
    </source>
</evidence>
<dbReference type="InterPro" id="IPR029058">
    <property type="entry name" value="AB_hydrolase_fold"/>
</dbReference>
<dbReference type="Proteomes" id="UP001516400">
    <property type="component" value="Unassembled WGS sequence"/>
</dbReference>
<dbReference type="SUPFAM" id="SSF53474">
    <property type="entry name" value="alpha/beta-Hydrolases"/>
    <property type="match status" value="1"/>
</dbReference>
<organism evidence="2 3">
    <name type="scientific">Cryptolaemus montrouzieri</name>
    <dbReference type="NCBI Taxonomy" id="559131"/>
    <lineage>
        <taxon>Eukaryota</taxon>
        <taxon>Metazoa</taxon>
        <taxon>Ecdysozoa</taxon>
        <taxon>Arthropoda</taxon>
        <taxon>Hexapoda</taxon>
        <taxon>Insecta</taxon>
        <taxon>Pterygota</taxon>
        <taxon>Neoptera</taxon>
        <taxon>Endopterygota</taxon>
        <taxon>Coleoptera</taxon>
        <taxon>Polyphaga</taxon>
        <taxon>Cucujiformia</taxon>
        <taxon>Coccinelloidea</taxon>
        <taxon>Coccinellidae</taxon>
        <taxon>Scymninae</taxon>
        <taxon>Scymnini</taxon>
        <taxon>Cryptolaemus</taxon>
    </lineage>
</organism>
<name>A0ABD2NSL6_9CUCU</name>
<dbReference type="Pfam" id="PF00561">
    <property type="entry name" value="Abhydrolase_1"/>
    <property type="match status" value="1"/>
</dbReference>
<comment type="caution">
    <text evidence="2">The sequence shown here is derived from an EMBL/GenBank/DDBJ whole genome shotgun (WGS) entry which is preliminary data.</text>
</comment>
<dbReference type="Gene3D" id="3.40.50.1820">
    <property type="entry name" value="alpha/beta hydrolase"/>
    <property type="match status" value="1"/>
</dbReference>